<reference evidence="2" key="2">
    <citation type="journal article" date="2015" name="Genome Biol. Evol.">
        <title>Complete Genome Sequence and Transcriptomic Analysis of the Novel Pathogen Elizabethkingia anophelis in Response to Oxidative Stress.</title>
        <authorList>
            <person name="Li Y."/>
            <person name="Liu Y."/>
            <person name="Chew S.C."/>
            <person name="Tay M."/>
            <person name="Salido M.M."/>
            <person name="Teo J."/>
            <person name="Lauro F.M."/>
            <person name="Givskov M."/>
            <person name="Yang L."/>
        </authorList>
    </citation>
    <scope>NUCLEOTIDE SEQUENCE</scope>
    <source>
        <strain evidence="2">NUHP1</strain>
    </source>
</reference>
<organism evidence="2 3">
    <name type="scientific">Elizabethkingia anophelis NUHP1</name>
    <dbReference type="NCBI Taxonomy" id="1338011"/>
    <lineage>
        <taxon>Bacteria</taxon>
        <taxon>Pseudomonadati</taxon>
        <taxon>Bacteroidota</taxon>
        <taxon>Flavobacteriia</taxon>
        <taxon>Flavobacteriales</taxon>
        <taxon>Weeksellaceae</taxon>
        <taxon>Elizabethkingia</taxon>
    </lineage>
</organism>
<dbReference type="InterPro" id="IPR018712">
    <property type="entry name" value="Tle1-like_cat"/>
</dbReference>
<protein>
    <recommendedName>
        <fullName evidence="1">T6SS Phospholipase effector Tle1-like catalytic domain-containing protein</fullName>
    </recommendedName>
</protein>
<gene>
    <name evidence="2" type="ORF">BD94_3506</name>
</gene>
<sequence length="684" mass="78207">MKTGNIGIRNIADIGVADIDIYGTNSKKYKAYERTEKIKLRIGVFFDGTGNNRFNSDSVYYNYNIRPKKLIEHHIPTVKHKGIELEEGSSYWNSYSNIALLHDLYEERKEKDNSRNTEFQSFQLKVYIQGIGTLRDEKDDMLGSGMGEGSRGVIARVEQACQQIADEIDTIFKNTKNQKPLEIISIQFDVFGFSRGAAAARHFCNEVLKSGRDKNPGNGGSTPILNVKRPVINKTEEPKDSQAMVKQYKLNATKKVQDNIKVAPQINAPVRNVFTGGELGIFLQKKNINYPKFNVSVEFLGLFDTVISQMLERKGIIDTTRNPIIKGVTKLSPVLGLLTEQVASIKKVNPDLSNPNIKRILHLKAQSEWRDNFPITPIGPFNGTQAKELTVLGAHSDVGGAYWQTEEESHTLHFFDLGKDSTVAEKQKLEEQKQLLRNWYISQRLCEDNPAKLYWETMHHVHSFEGLGGDADTEKDELLPESFMGDLTQKTEGSWTYLLKGYHHRLLSRRPLNNKLSLVYMNVMKHIALNYADVPFKLSESGTRYPEEYKYPENYDIADDKIYEIDSESSSQSQRVKRTDLEKYQNLLIKVAEHGWINKEGKKVAYPGLIDENQIYSISPEMYIYIMGKFVHLSANFDSPITDILEHYNFAYTNVPHFTDEKEFKNPPYERESYSPQLAVYDIS</sequence>
<dbReference type="RefSeq" id="WP_024566342.1">
    <property type="nucleotide sequence ID" value="NZ_CP007547.1"/>
</dbReference>
<accession>A0A077EI17</accession>
<feature type="domain" description="T6SS Phospholipase effector Tle1-like catalytic" evidence="1">
    <location>
        <begin position="89"/>
        <end position="408"/>
    </location>
</feature>
<evidence type="ECO:0000259" key="1">
    <source>
        <dbReference type="Pfam" id="PF09994"/>
    </source>
</evidence>
<dbReference type="PANTHER" id="PTHR33840:SF1">
    <property type="entry name" value="TLE1 PHOSPHOLIPASE DOMAIN-CONTAINING PROTEIN"/>
    <property type="match status" value="1"/>
</dbReference>
<dbReference type="HOGENOM" id="CLU_429434_0_0_10"/>
<dbReference type="STRING" id="1338011.BD94_3506"/>
<dbReference type="AlphaFoldDB" id="A0A077EI17"/>
<dbReference type="KEGG" id="eao:BD94_3506"/>
<dbReference type="Proteomes" id="UP000028933">
    <property type="component" value="Chromosome"/>
</dbReference>
<evidence type="ECO:0000313" key="2">
    <source>
        <dbReference type="EMBL" id="AIL47281.1"/>
    </source>
</evidence>
<dbReference type="PANTHER" id="PTHR33840">
    <property type="match status" value="1"/>
</dbReference>
<name>A0A077EI17_9FLAO</name>
<proteinExistence type="predicted"/>
<evidence type="ECO:0000313" key="3">
    <source>
        <dbReference type="Proteomes" id="UP000028933"/>
    </source>
</evidence>
<dbReference type="EMBL" id="CP007547">
    <property type="protein sequence ID" value="AIL47281.1"/>
    <property type="molecule type" value="Genomic_DNA"/>
</dbReference>
<dbReference type="Pfam" id="PF09994">
    <property type="entry name" value="T6SS_Tle1-like_cat"/>
    <property type="match status" value="1"/>
</dbReference>
<reference evidence="2" key="1">
    <citation type="journal article" date="2013" name="Lancet">
        <title>First case of E anophelis outbreak in an intensive-care unit.</title>
        <authorList>
            <person name="Teo J."/>
            <person name="Tan S.Y."/>
            <person name="Tay M."/>
            <person name="Ding Y."/>
            <person name="Kjelleberg S."/>
            <person name="Givskov M."/>
            <person name="Lin R.T."/>
            <person name="Yang L."/>
        </authorList>
    </citation>
    <scope>NUCLEOTIDE SEQUENCE [LARGE SCALE GENOMIC DNA]</scope>
    <source>
        <strain evidence="2">NUHP1</strain>
    </source>
</reference>
<dbReference type="eggNOG" id="COG3673">
    <property type="taxonomic scope" value="Bacteria"/>
</dbReference>